<dbReference type="InterPro" id="IPR011010">
    <property type="entry name" value="DNA_brk_join_enz"/>
</dbReference>
<dbReference type="EMBL" id="AP019695">
    <property type="protein sequence ID" value="BBK23901.1"/>
    <property type="molecule type" value="Genomic_DNA"/>
</dbReference>
<dbReference type="AlphaFoldDB" id="A0A6N4TMX4"/>
<name>A0A6N4TMX4_9FIRM</name>
<dbReference type="GO" id="GO:0003677">
    <property type="term" value="F:DNA binding"/>
    <property type="evidence" value="ECO:0007669"/>
    <property type="project" value="UniProtKB-KW"/>
</dbReference>
<keyword evidence="3" id="KW-1185">Reference proteome</keyword>
<protein>
    <submittedName>
        <fullName evidence="2">Uncharacterized protein</fullName>
    </submittedName>
</protein>
<dbReference type="InterPro" id="IPR010998">
    <property type="entry name" value="Integrase_recombinase_N"/>
</dbReference>
<keyword evidence="1" id="KW-0238">DNA-binding</keyword>
<evidence type="ECO:0000313" key="3">
    <source>
        <dbReference type="Proteomes" id="UP000464754"/>
    </source>
</evidence>
<dbReference type="SUPFAM" id="SSF56349">
    <property type="entry name" value="DNA breaking-rejoining enzymes"/>
    <property type="match status" value="1"/>
</dbReference>
<organism evidence="2 3">
    <name type="scientific">Amedibacterium intestinale</name>
    <dbReference type="NCBI Taxonomy" id="2583452"/>
    <lineage>
        <taxon>Bacteria</taxon>
        <taxon>Bacillati</taxon>
        <taxon>Bacillota</taxon>
        <taxon>Erysipelotrichia</taxon>
        <taxon>Erysipelotrichales</taxon>
        <taxon>Erysipelotrichaceae</taxon>
        <taxon>Amedibacterium</taxon>
    </lineage>
</organism>
<evidence type="ECO:0000313" key="2">
    <source>
        <dbReference type="EMBL" id="BBK23901.1"/>
    </source>
</evidence>
<dbReference type="KEGG" id="aarg:Aargi30884_28040"/>
<reference evidence="3" key="1">
    <citation type="submission" date="2019-05" db="EMBL/GenBank/DDBJ databases">
        <title>Complete genome sequencing of Absiella argi strain JCM 30884.</title>
        <authorList>
            <person name="Sakamoto M."/>
            <person name="Murakami T."/>
            <person name="Mori H."/>
        </authorList>
    </citation>
    <scope>NUCLEOTIDE SEQUENCE [LARGE SCALE GENOMIC DNA]</scope>
    <source>
        <strain evidence="3">JCM 30884</strain>
    </source>
</reference>
<dbReference type="Proteomes" id="UP000464754">
    <property type="component" value="Chromosome"/>
</dbReference>
<sequence length="117" mass="14470">MLKSTCYPIKEERNQQKAKDITSKGLQLFIHDEKELFEKYIKKIFYAIKQVFDYGVQEKYVTDNPMKNVERTICFDTPKKEMKYWTLEDFDRFCNAPIEYNDHYLFIYFYTKWVQKR</sequence>
<gene>
    <name evidence="2" type="ORF">Aargi30884_28040</name>
</gene>
<evidence type="ECO:0000256" key="1">
    <source>
        <dbReference type="ARBA" id="ARBA00023125"/>
    </source>
</evidence>
<proteinExistence type="predicted"/>
<dbReference type="RefSeq" id="WP_163052591.1">
    <property type="nucleotide sequence ID" value="NZ_AP019695.1"/>
</dbReference>
<accession>A0A6N4TMX4</accession>
<dbReference type="Gene3D" id="1.10.150.130">
    <property type="match status" value="1"/>
</dbReference>